<sequence length="127" mass="13752">MCLSTLLISTVSVTPSQASAFAGPTFDWGAGKYHASSDFVPGASKIQIGGAGGSGGSAKQWYTQLVRTTDKKKILSTYSYPTDGQNHTHPPQARVATNTAYYLRWYGQDKNENNGKSAPWAKAYARW</sequence>
<evidence type="ECO:0008006" key="4">
    <source>
        <dbReference type="Google" id="ProtNLM"/>
    </source>
</evidence>
<accession>A0A366LVT3</accession>
<reference evidence="2 3" key="1">
    <citation type="submission" date="2018-06" db="EMBL/GenBank/DDBJ databases">
        <title>Sphaerisporangium craniellae sp. nov., isolated from a marine sponge in the South China Sea.</title>
        <authorList>
            <person name="Li L."/>
        </authorList>
    </citation>
    <scope>NUCLEOTIDE SEQUENCE [LARGE SCALE GENOMIC DNA]</scope>
    <source>
        <strain evidence="2 3">LHW63015</strain>
    </source>
</reference>
<keyword evidence="3" id="KW-1185">Reference proteome</keyword>
<evidence type="ECO:0000256" key="1">
    <source>
        <dbReference type="SAM" id="SignalP"/>
    </source>
</evidence>
<dbReference type="Proteomes" id="UP000253303">
    <property type="component" value="Unassembled WGS sequence"/>
</dbReference>
<feature type="signal peptide" evidence="1">
    <location>
        <begin position="1"/>
        <end position="20"/>
    </location>
</feature>
<name>A0A366LVT3_9ACTN</name>
<comment type="caution">
    <text evidence="2">The sequence shown here is derived from an EMBL/GenBank/DDBJ whole genome shotgun (WGS) entry which is preliminary data.</text>
</comment>
<dbReference type="AlphaFoldDB" id="A0A366LVT3"/>
<keyword evidence="1" id="KW-0732">Signal</keyword>
<gene>
    <name evidence="2" type="ORF">DP939_22080</name>
</gene>
<evidence type="ECO:0000313" key="3">
    <source>
        <dbReference type="Proteomes" id="UP000253303"/>
    </source>
</evidence>
<protein>
    <recommendedName>
        <fullName evidence="4">Lactococcin 972 family bacteriocin</fullName>
    </recommendedName>
</protein>
<organism evidence="2 3">
    <name type="scientific">Spongiactinospora rosea</name>
    <dbReference type="NCBI Taxonomy" id="2248750"/>
    <lineage>
        <taxon>Bacteria</taxon>
        <taxon>Bacillati</taxon>
        <taxon>Actinomycetota</taxon>
        <taxon>Actinomycetes</taxon>
        <taxon>Streptosporangiales</taxon>
        <taxon>Streptosporangiaceae</taxon>
        <taxon>Spongiactinospora</taxon>
    </lineage>
</organism>
<evidence type="ECO:0000313" key="2">
    <source>
        <dbReference type="EMBL" id="RBQ18056.1"/>
    </source>
</evidence>
<dbReference type="EMBL" id="QMEY01000009">
    <property type="protein sequence ID" value="RBQ18056.1"/>
    <property type="molecule type" value="Genomic_DNA"/>
</dbReference>
<proteinExistence type="predicted"/>
<feature type="chain" id="PRO_5016759569" description="Lactococcin 972 family bacteriocin" evidence="1">
    <location>
        <begin position="21"/>
        <end position="127"/>
    </location>
</feature>